<dbReference type="GO" id="GO:0016740">
    <property type="term" value="F:transferase activity"/>
    <property type="evidence" value="ECO:0007669"/>
    <property type="project" value="UniProtKB-KW"/>
</dbReference>
<accession>A0A5J6SM18</accession>
<sequence length="297" mass="35219">MNKFNIQFLNKCSYFHLIEEGFSEDEKWCVDQTYLLRIAPHRDINKLTKQAELINKVHSLDSHIPQVHDVGMYKDRAYMILDYIIGENGEEVLPLKSEIEQYKIGIQVGDTLSKMHSFHAPVGFPSWEETWRNRIEIQAPRFRPIVEQNPHYQNILPFIQNNLHLLKDRPSCVQHYDFHPGNILVQEDTFTGLIDMQKITYADPINEFYKMEYFNVPISRNYSKGVLDGYHDSQPIPDSFWKLHRLYAAMHLVFAEVWGHEGGINQLDKFQKYTRFTIGQFDEFKLLVPKWYSNFKK</sequence>
<feature type="domain" description="Aminoglycoside phosphotransferase" evidence="1">
    <location>
        <begin position="17"/>
        <end position="231"/>
    </location>
</feature>
<dbReference type="SUPFAM" id="SSF56112">
    <property type="entry name" value="Protein kinase-like (PK-like)"/>
    <property type="match status" value="1"/>
</dbReference>
<keyword evidence="2" id="KW-0808">Transferase</keyword>
<dbReference type="Pfam" id="PF01636">
    <property type="entry name" value="APH"/>
    <property type="match status" value="1"/>
</dbReference>
<evidence type="ECO:0000313" key="3">
    <source>
        <dbReference type="Proteomes" id="UP000325517"/>
    </source>
</evidence>
<gene>
    <name evidence="2" type="ORF">PB01_09545</name>
</gene>
<organism evidence="2 3">
    <name type="scientific">Psychrobacillus glaciei</name>
    <dbReference type="NCBI Taxonomy" id="2283160"/>
    <lineage>
        <taxon>Bacteria</taxon>
        <taxon>Bacillati</taxon>
        <taxon>Bacillota</taxon>
        <taxon>Bacilli</taxon>
        <taxon>Bacillales</taxon>
        <taxon>Bacillaceae</taxon>
        <taxon>Psychrobacillus</taxon>
    </lineage>
</organism>
<dbReference type="RefSeq" id="WP_151699981.1">
    <property type="nucleotide sequence ID" value="NZ_CP031223.1"/>
</dbReference>
<dbReference type="KEGG" id="psyo:PB01_09545"/>
<protein>
    <submittedName>
        <fullName evidence="2">Aminoglycoside phosphotransferase family protein</fullName>
    </submittedName>
</protein>
<evidence type="ECO:0000259" key="1">
    <source>
        <dbReference type="Pfam" id="PF01636"/>
    </source>
</evidence>
<dbReference type="OrthoDB" id="334783at2"/>
<name>A0A5J6SM18_9BACI</name>
<dbReference type="EMBL" id="CP031223">
    <property type="protein sequence ID" value="QFF99050.1"/>
    <property type="molecule type" value="Genomic_DNA"/>
</dbReference>
<dbReference type="AlphaFoldDB" id="A0A5J6SM18"/>
<evidence type="ECO:0000313" key="2">
    <source>
        <dbReference type="EMBL" id="QFF99050.1"/>
    </source>
</evidence>
<dbReference type="PANTHER" id="PTHR41283:SF1">
    <property type="entry name" value="AMINOGLYCOSIDE PHOSPHOTRANSFERASE DOMAIN-CONTAINING PROTEIN"/>
    <property type="match status" value="1"/>
</dbReference>
<dbReference type="Proteomes" id="UP000325517">
    <property type="component" value="Chromosome"/>
</dbReference>
<dbReference type="InterPro" id="IPR011009">
    <property type="entry name" value="Kinase-like_dom_sf"/>
</dbReference>
<reference evidence="2 3" key="1">
    <citation type="submission" date="2018-07" db="EMBL/GenBank/DDBJ databases">
        <title>Complete genome sequence of Psychrobacillus sp. PB01, isolated from iceberg, and comparative genome analysis of Psychrobacillus strains.</title>
        <authorList>
            <person name="Lee P.C."/>
        </authorList>
    </citation>
    <scope>NUCLEOTIDE SEQUENCE [LARGE SCALE GENOMIC DNA]</scope>
    <source>
        <strain evidence="2 3">PB01</strain>
    </source>
</reference>
<proteinExistence type="predicted"/>
<dbReference type="PANTHER" id="PTHR41283">
    <property type="entry name" value="AMINOGLYCOSIDE PHOSPHOTRANSFERASE"/>
    <property type="match status" value="1"/>
</dbReference>
<dbReference type="InterPro" id="IPR002575">
    <property type="entry name" value="Aminoglycoside_PTrfase"/>
</dbReference>
<keyword evidence="3" id="KW-1185">Reference proteome</keyword>
<dbReference type="Gene3D" id="3.90.1200.10">
    <property type="match status" value="1"/>
</dbReference>